<organism evidence="1 2">
    <name type="scientific">Rhodoferax lithotrophicus</name>
    <dbReference type="NCBI Taxonomy" id="2798804"/>
    <lineage>
        <taxon>Bacteria</taxon>
        <taxon>Pseudomonadati</taxon>
        <taxon>Pseudomonadota</taxon>
        <taxon>Betaproteobacteria</taxon>
        <taxon>Burkholderiales</taxon>
        <taxon>Comamonadaceae</taxon>
        <taxon>Rhodoferax</taxon>
    </lineage>
</organism>
<reference evidence="1 2" key="1">
    <citation type="journal article" date="2021" name="Microbiol. Spectr.">
        <title>A Single Bacterium Capable of Oxidation and Reduction of Iron at Circumneutral pH.</title>
        <authorList>
            <person name="Kato S."/>
            <person name="Ohkuma M."/>
        </authorList>
    </citation>
    <scope>NUCLEOTIDE SEQUENCE [LARGE SCALE GENOMIC DNA]</scope>
    <source>
        <strain evidence="1 2">MIZ03</strain>
    </source>
</reference>
<keyword evidence="2" id="KW-1185">Reference proteome</keyword>
<name>A0ABN6D8P2_9BURK</name>
<accession>A0ABN6D8P2</accession>
<gene>
    <name evidence="1" type="ORF">MIZ03_1213</name>
</gene>
<protein>
    <submittedName>
        <fullName evidence="1">Uncharacterized protein</fullName>
    </submittedName>
</protein>
<evidence type="ECO:0000313" key="1">
    <source>
        <dbReference type="EMBL" id="BCO26333.1"/>
    </source>
</evidence>
<proteinExistence type="predicted"/>
<evidence type="ECO:0000313" key="2">
    <source>
        <dbReference type="Proteomes" id="UP000824366"/>
    </source>
</evidence>
<dbReference type="Proteomes" id="UP000824366">
    <property type="component" value="Chromosome"/>
</dbReference>
<sequence length="38" mass="4223">MARFSSTPHPLRAALCPAHQKSESYWPQVQANKAQTAI</sequence>
<dbReference type="EMBL" id="AP024238">
    <property type="protein sequence ID" value="BCO26333.1"/>
    <property type="molecule type" value="Genomic_DNA"/>
</dbReference>